<dbReference type="OrthoDB" id="6374475at2759"/>
<evidence type="ECO:0008006" key="3">
    <source>
        <dbReference type="Google" id="ProtNLM"/>
    </source>
</evidence>
<protein>
    <recommendedName>
        <fullName evidence="3">KRAB-A domain-containing protein 2</fullName>
    </recommendedName>
</protein>
<evidence type="ECO:0000313" key="1">
    <source>
        <dbReference type="EMBL" id="CAF1000814.1"/>
    </source>
</evidence>
<sequence>MFFSTSLEVGGINRLIKLDESENAITYVCPYEDLYDEIHQAHLKVGHGGVKITEKELKKIFSNISHRQISLFISFCCFCSEKNTKYGSKRVVVKPLISTEFMNRGQLDLMDFQTMPDGPFKWIMDYQDHHNKLSWLCALASKFAAEVARNLIDFLKHLKHIMFYRI</sequence>
<keyword evidence="2" id="KW-1185">Reference proteome</keyword>
<dbReference type="Proteomes" id="UP000663879">
    <property type="component" value="Unassembled WGS sequence"/>
</dbReference>
<gene>
    <name evidence="1" type="ORF">OXX778_LOCUS16395</name>
</gene>
<dbReference type="AlphaFoldDB" id="A0A814GTA9"/>
<organism evidence="1 2">
    <name type="scientific">Brachionus calyciflorus</name>
    <dbReference type="NCBI Taxonomy" id="104777"/>
    <lineage>
        <taxon>Eukaryota</taxon>
        <taxon>Metazoa</taxon>
        <taxon>Spiralia</taxon>
        <taxon>Gnathifera</taxon>
        <taxon>Rotifera</taxon>
        <taxon>Eurotatoria</taxon>
        <taxon>Monogononta</taxon>
        <taxon>Pseudotrocha</taxon>
        <taxon>Ploima</taxon>
        <taxon>Brachionidae</taxon>
        <taxon>Brachionus</taxon>
    </lineage>
</organism>
<comment type="caution">
    <text evidence="1">The sequence shown here is derived from an EMBL/GenBank/DDBJ whole genome shotgun (WGS) entry which is preliminary data.</text>
</comment>
<evidence type="ECO:0000313" key="2">
    <source>
        <dbReference type="Proteomes" id="UP000663879"/>
    </source>
</evidence>
<reference evidence="1" key="1">
    <citation type="submission" date="2021-02" db="EMBL/GenBank/DDBJ databases">
        <authorList>
            <person name="Nowell W R."/>
        </authorList>
    </citation>
    <scope>NUCLEOTIDE SEQUENCE</scope>
    <source>
        <strain evidence="1">Ploen Becks lab</strain>
    </source>
</reference>
<dbReference type="EMBL" id="CAJNOC010003862">
    <property type="protein sequence ID" value="CAF1000814.1"/>
    <property type="molecule type" value="Genomic_DNA"/>
</dbReference>
<accession>A0A814GTA9</accession>
<proteinExistence type="predicted"/>
<name>A0A814GTA9_9BILA</name>